<comment type="subunit">
    <text evidence="9">Forms a complex with SecF. Part of the essential Sec protein translocation apparatus which comprises SecA, SecYEG and auxiliary proteins SecDF. Other proteins may also be involved.</text>
</comment>
<feature type="transmembrane region" description="Helical" evidence="9">
    <location>
        <begin position="299"/>
        <end position="317"/>
    </location>
</feature>
<evidence type="ECO:0000256" key="7">
    <source>
        <dbReference type="ARBA" id="ARBA00023010"/>
    </source>
</evidence>
<proteinExistence type="inferred from homology"/>
<dbReference type="PANTHER" id="PTHR30081:SF1">
    <property type="entry name" value="PROTEIN TRANSLOCASE SUBUNIT SECD"/>
    <property type="match status" value="1"/>
</dbReference>
<dbReference type="Gene3D" id="3.30.1360.200">
    <property type="match status" value="1"/>
</dbReference>
<evidence type="ECO:0000256" key="3">
    <source>
        <dbReference type="ARBA" id="ARBA00022475"/>
    </source>
</evidence>
<dbReference type="FunFam" id="1.20.1640.10:FF:000004">
    <property type="entry name" value="Protein translocase subunit SecD"/>
    <property type="match status" value="1"/>
</dbReference>
<evidence type="ECO:0000256" key="8">
    <source>
        <dbReference type="ARBA" id="ARBA00023136"/>
    </source>
</evidence>
<evidence type="ECO:0000313" key="14">
    <source>
        <dbReference type="Proteomes" id="UP000179258"/>
    </source>
</evidence>
<comment type="similarity">
    <text evidence="9">Belongs to the SecD/SecF family. SecD subfamily.</text>
</comment>
<keyword evidence="8 9" id="KW-0472">Membrane</keyword>
<keyword evidence="4 9" id="KW-0812">Transmembrane</keyword>
<dbReference type="GO" id="GO:0043952">
    <property type="term" value="P:protein transport by the Sec complex"/>
    <property type="evidence" value="ECO:0007669"/>
    <property type="project" value="UniProtKB-UniRule"/>
</dbReference>
<dbReference type="InterPro" id="IPR001036">
    <property type="entry name" value="Acrflvin-R"/>
</dbReference>
<dbReference type="Gene3D" id="3.30.70.3400">
    <property type="match status" value="1"/>
</dbReference>
<evidence type="ECO:0000256" key="1">
    <source>
        <dbReference type="ARBA" id="ARBA00004651"/>
    </source>
</evidence>
<evidence type="ECO:0000259" key="11">
    <source>
        <dbReference type="Pfam" id="PF21760"/>
    </source>
</evidence>
<dbReference type="InterPro" id="IPR055344">
    <property type="entry name" value="SecD_SecF_C_bact"/>
</dbReference>
<evidence type="ECO:0000313" key="13">
    <source>
        <dbReference type="EMBL" id="OHA66968.1"/>
    </source>
</evidence>
<dbReference type="SUPFAM" id="SSF82866">
    <property type="entry name" value="Multidrug efflux transporter AcrB transmembrane domain"/>
    <property type="match status" value="1"/>
</dbReference>
<dbReference type="GO" id="GO:0015450">
    <property type="term" value="F:protein-transporting ATPase activity"/>
    <property type="evidence" value="ECO:0007669"/>
    <property type="project" value="InterPro"/>
</dbReference>
<comment type="caution">
    <text evidence="13">The sequence shown here is derived from an EMBL/GenBank/DDBJ whole genome shotgun (WGS) entry which is preliminary data.</text>
</comment>
<organism evidence="13 14">
    <name type="scientific">Candidatus Wildermuthbacteria bacterium RIFCSPHIGHO2_02_FULL_47_17</name>
    <dbReference type="NCBI Taxonomy" id="1802452"/>
    <lineage>
        <taxon>Bacteria</taxon>
        <taxon>Candidatus Wildermuthiibacteriota</taxon>
    </lineage>
</organism>
<feature type="transmembrane region" description="Helical" evidence="9">
    <location>
        <begin position="400"/>
        <end position="416"/>
    </location>
</feature>
<feature type="transmembrane region" description="Helical" evidence="9">
    <location>
        <begin position="422"/>
        <end position="445"/>
    </location>
</feature>
<evidence type="ECO:0000256" key="2">
    <source>
        <dbReference type="ARBA" id="ARBA00022448"/>
    </source>
</evidence>
<name>A0A1G2R309_9BACT</name>
<evidence type="ECO:0000256" key="4">
    <source>
        <dbReference type="ARBA" id="ARBA00022692"/>
    </source>
</evidence>
<sequence length="461" mass="51107">MSRKRVFTICLLLLFLAVAAIMIAAPQYVNGGLAKMGFALPKFMQLPFVLGLDLQGGTHLVYEADLKNVNPADYGDAMQGLRDVIDRRVNFFGVKEPLVQTEEAGGHRRLVVELAGVRDVNQAIQMIGQTPLLEFREQRPPDETEKILAKRKALEGKSQEEAQTVDNWQLALEDPYFINTALTGQYLKKAEMQFDQTTYRPYISIEFNDEGAKLFERITEKNTKKPLAIYIDNQLISDPIVQEKISGGKAQINGEKFTVDYAKQLARNLNAGALPVPITLISQQTVGPTLGAASLKQSLDAGLIGFVVVIIFMILFYRLPGILASVALGLYALLLLALFKLVPVTITLSGIGGAILSVGMAVDANVLIFSRMREEFAEGKNFSQSVAEGFNRAWPSIRDGNVTTLIVAMILFYFGTSFVKGFALTLSLGIFVHLFSAIFATRYLLLLFEGTRFEKFGWLWR</sequence>
<keyword evidence="2 9" id="KW-0813">Transport</keyword>
<dbReference type="GO" id="GO:0006605">
    <property type="term" value="P:protein targeting"/>
    <property type="evidence" value="ECO:0007669"/>
    <property type="project" value="UniProtKB-UniRule"/>
</dbReference>
<dbReference type="InterPro" id="IPR048631">
    <property type="entry name" value="SecD_1st"/>
</dbReference>
<protein>
    <recommendedName>
        <fullName evidence="9">Protein translocase subunit SecD</fullName>
    </recommendedName>
</protein>
<comment type="caution">
    <text evidence="9">Lacks conserved residue(s) required for the propagation of feature annotation.</text>
</comment>
<dbReference type="NCBIfam" id="TIGR01129">
    <property type="entry name" value="secD"/>
    <property type="match status" value="1"/>
</dbReference>
<dbReference type="InterPro" id="IPR048634">
    <property type="entry name" value="SecD_SecF_C"/>
</dbReference>
<dbReference type="InterPro" id="IPR054384">
    <property type="entry name" value="SecDF_P1_head"/>
</dbReference>
<dbReference type="Pfam" id="PF02355">
    <property type="entry name" value="SecD_SecF_C"/>
    <property type="match status" value="1"/>
</dbReference>
<dbReference type="GO" id="GO:0065002">
    <property type="term" value="P:intracellular protein transmembrane transport"/>
    <property type="evidence" value="ECO:0007669"/>
    <property type="project" value="UniProtKB-UniRule"/>
</dbReference>
<dbReference type="InterPro" id="IPR022646">
    <property type="entry name" value="SecD/SecF_CS"/>
</dbReference>
<dbReference type="EMBL" id="MHTX01000048">
    <property type="protein sequence ID" value="OHA66968.1"/>
    <property type="molecule type" value="Genomic_DNA"/>
</dbReference>
<dbReference type="HAMAP" id="MF_01463_B">
    <property type="entry name" value="SecD_B"/>
    <property type="match status" value="1"/>
</dbReference>
<dbReference type="Gene3D" id="1.20.1640.10">
    <property type="entry name" value="Multidrug efflux transporter AcrB transmembrane domain"/>
    <property type="match status" value="1"/>
</dbReference>
<dbReference type="InterPro" id="IPR005791">
    <property type="entry name" value="SecD"/>
</dbReference>
<dbReference type="Pfam" id="PF22599">
    <property type="entry name" value="SecDF_P1_head"/>
    <property type="match status" value="1"/>
</dbReference>
<reference evidence="13 14" key="1">
    <citation type="journal article" date="2016" name="Nat. Commun.">
        <title>Thousands of microbial genomes shed light on interconnected biogeochemical processes in an aquifer system.</title>
        <authorList>
            <person name="Anantharaman K."/>
            <person name="Brown C.T."/>
            <person name="Hug L.A."/>
            <person name="Sharon I."/>
            <person name="Castelle C.J."/>
            <person name="Probst A.J."/>
            <person name="Thomas B.C."/>
            <person name="Singh A."/>
            <person name="Wilkins M.J."/>
            <person name="Karaoz U."/>
            <person name="Brodie E.L."/>
            <person name="Williams K.H."/>
            <person name="Hubbard S.S."/>
            <person name="Banfield J.F."/>
        </authorList>
    </citation>
    <scope>NUCLEOTIDE SEQUENCE [LARGE SCALE GENOMIC DNA]</scope>
</reference>
<keyword evidence="3 9" id="KW-1003">Cell membrane</keyword>
<dbReference type="Pfam" id="PF21760">
    <property type="entry name" value="SecD_1st"/>
    <property type="match status" value="1"/>
</dbReference>
<evidence type="ECO:0000256" key="9">
    <source>
        <dbReference type="HAMAP-Rule" id="MF_01463"/>
    </source>
</evidence>
<feature type="domain" description="Protein export membrane protein SecD/SecF C-terminal" evidence="10">
    <location>
        <begin position="279"/>
        <end position="448"/>
    </location>
</feature>
<dbReference type="PANTHER" id="PTHR30081">
    <property type="entry name" value="PROTEIN-EXPORT MEMBRANE PROTEIN SEC"/>
    <property type="match status" value="1"/>
</dbReference>
<evidence type="ECO:0000259" key="12">
    <source>
        <dbReference type="Pfam" id="PF22599"/>
    </source>
</evidence>
<dbReference type="NCBIfam" id="TIGR00916">
    <property type="entry name" value="2A0604s01"/>
    <property type="match status" value="1"/>
</dbReference>
<evidence type="ECO:0000259" key="10">
    <source>
        <dbReference type="Pfam" id="PF02355"/>
    </source>
</evidence>
<dbReference type="InterPro" id="IPR022813">
    <property type="entry name" value="SecD/SecF_arch_bac"/>
</dbReference>
<accession>A0A1G2R309</accession>
<feature type="domain" description="SecDF P1 head subdomain" evidence="12">
    <location>
        <begin position="179"/>
        <end position="276"/>
    </location>
</feature>
<gene>
    <name evidence="9" type="primary">secD</name>
    <name evidence="13" type="ORF">A3D59_01770</name>
</gene>
<dbReference type="Proteomes" id="UP000179258">
    <property type="component" value="Unassembled WGS sequence"/>
</dbReference>
<evidence type="ECO:0000256" key="5">
    <source>
        <dbReference type="ARBA" id="ARBA00022927"/>
    </source>
</evidence>
<feature type="transmembrane region" description="Helical" evidence="9">
    <location>
        <begin position="348"/>
        <end position="370"/>
    </location>
</feature>
<evidence type="ECO:0000256" key="6">
    <source>
        <dbReference type="ARBA" id="ARBA00022989"/>
    </source>
</evidence>
<keyword evidence="5 9" id="KW-0653">Protein transport</keyword>
<dbReference type="AlphaFoldDB" id="A0A1G2R309"/>
<keyword evidence="6 9" id="KW-1133">Transmembrane helix</keyword>
<comment type="subcellular location">
    <subcellularLocation>
        <location evidence="1 9">Cell membrane</location>
        <topology evidence="1 9">Multi-pass membrane protein</topology>
    </subcellularLocation>
</comment>
<comment type="function">
    <text evidence="9">Part of the Sec protein translocase complex. Interacts with the SecYEG preprotein conducting channel. SecDF uses the proton motive force (PMF) to complete protein translocation after the ATP-dependent function of SecA.</text>
</comment>
<dbReference type="GO" id="GO:0005886">
    <property type="term" value="C:plasma membrane"/>
    <property type="evidence" value="ECO:0007669"/>
    <property type="project" value="UniProtKB-SubCell"/>
</dbReference>
<dbReference type="PRINTS" id="PR00702">
    <property type="entry name" value="ACRIFLAVINRP"/>
</dbReference>
<feature type="transmembrane region" description="Helical" evidence="9">
    <location>
        <begin position="322"/>
        <end position="342"/>
    </location>
</feature>
<feature type="domain" description="Protein translocase subunit SecDF P1" evidence="11">
    <location>
        <begin position="79"/>
        <end position="138"/>
    </location>
</feature>
<dbReference type="Pfam" id="PF07549">
    <property type="entry name" value="Sec_GG"/>
    <property type="match status" value="1"/>
</dbReference>
<keyword evidence="7 9" id="KW-0811">Translocation</keyword>